<sequence>MSGVELTTQRQQVAEFDEEIRLAQINCLCAAAMSIVMNVAVLFITRKLRGSYNLMSSAPIITYTSCTAIAFSVTHALSCPVTEIGRHEISWFLLHSAINFPSVDNNHEHPLRGRPAIYSARESALLRPLLTVLVVLLLCAFVCMMYSAKCISSRIAIMTDENSKKRHTRIFRLLLMQTSLPFLFLHLPILISFSLEKWLPEIISDNIAVVYAWYPALVPIMVYWNVKDRFTKCCCSRRRRSKTTQITTHRSTLQS</sequence>
<keyword evidence="3" id="KW-1185">Reference proteome</keyword>
<feature type="transmembrane region" description="Helical" evidence="1">
    <location>
        <begin position="23"/>
        <end position="45"/>
    </location>
</feature>
<dbReference type="PANTHER" id="PTHR47758">
    <property type="entry name" value="SERPENTINE RECEPTOR, CLASS M-RELATED"/>
    <property type="match status" value="1"/>
</dbReference>
<evidence type="ECO:0008006" key="4">
    <source>
        <dbReference type="Google" id="ProtNLM"/>
    </source>
</evidence>
<reference evidence="2" key="1">
    <citation type="submission" date="2023-07" db="EMBL/GenBank/DDBJ databases">
        <authorList>
            <consortium name="CYATHOMIX"/>
        </authorList>
    </citation>
    <scope>NUCLEOTIDE SEQUENCE</scope>
    <source>
        <strain evidence="2">N/A</strain>
    </source>
</reference>
<dbReference type="Pfam" id="PF10326">
    <property type="entry name" value="7TM_GPCR_Str"/>
    <property type="match status" value="1"/>
</dbReference>
<dbReference type="AlphaFoldDB" id="A0AA36MAW6"/>
<organism evidence="2 3">
    <name type="scientific">Cylicocyclus nassatus</name>
    <name type="common">Nematode worm</name>
    <dbReference type="NCBI Taxonomy" id="53992"/>
    <lineage>
        <taxon>Eukaryota</taxon>
        <taxon>Metazoa</taxon>
        <taxon>Ecdysozoa</taxon>
        <taxon>Nematoda</taxon>
        <taxon>Chromadorea</taxon>
        <taxon>Rhabditida</taxon>
        <taxon>Rhabditina</taxon>
        <taxon>Rhabditomorpha</taxon>
        <taxon>Strongyloidea</taxon>
        <taxon>Strongylidae</taxon>
        <taxon>Cylicocyclus</taxon>
    </lineage>
</organism>
<feature type="transmembrane region" description="Helical" evidence="1">
    <location>
        <begin position="57"/>
        <end position="77"/>
    </location>
</feature>
<dbReference type="InterPro" id="IPR019428">
    <property type="entry name" value="7TM_GPCR_serpentine_rcpt_Str"/>
</dbReference>
<name>A0AA36MAW6_CYLNA</name>
<keyword evidence="1" id="KW-0472">Membrane</keyword>
<accession>A0AA36MAW6</accession>
<evidence type="ECO:0000313" key="3">
    <source>
        <dbReference type="Proteomes" id="UP001176961"/>
    </source>
</evidence>
<evidence type="ECO:0000313" key="2">
    <source>
        <dbReference type="EMBL" id="CAJ0603768.1"/>
    </source>
</evidence>
<dbReference type="Proteomes" id="UP001176961">
    <property type="component" value="Unassembled WGS sequence"/>
</dbReference>
<protein>
    <recommendedName>
        <fullName evidence="4">G protein-coupled receptor</fullName>
    </recommendedName>
</protein>
<feature type="transmembrane region" description="Helical" evidence="1">
    <location>
        <begin position="207"/>
        <end position="226"/>
    </location>
</feature>
<proteinExistence type="predicted"/>
<keyword evidence="1" id="KW-1133">Transmembrane helix</keyword>
<feature type="transmembrane region" description="Helical" evidence="1">
    <location>
        <begin position="173"/>
        <end position="195"/>
    </location>
</feature>
<comment type="caution">
    <text evidence="2">The sequence shown here is derived from an EMBL/GenBank/DDBJ whole genome shotgun (WGS) entry which is preliminary data.</text>
</comment>
<evidence type="ECO:0000256" key="1">
    <source>
        <dbReference type="SAM" id="Phobius"/>
    </source>
</evidence>
<dbReference type="EMBL" id="CATQJL010000305">
    <property type="protein sequence ID" value="CAJ0603768.1"/>
    <property type="molecule type" value="Genomic_DNA"/>
</dbReference>
<gene>
    <name evidence="2" type="ORF">CYNAS_LOCUS15751</name>
</gene>
<keyword evidence="1" id="KW-0812">Transmembrane</keyword>
<feature type="transmembrane region" description="Helical" evidence="1">
    <location>
        <begin position="129"/>
        <end position="148"/>
    </location>
</feature>